<proteinExistence type="predicted"/>
<dbReference type="EMBL" id="ODYU01006505">
    <property type="protein sequence ID" value="SOQ48409.1"/>
    <property type="molecule type" value="Genomic_DNA"/>
</dbReference>
<gene>
    <name evidence="1" type="ORF">SFRICE_001553</name>
</gene>
<sequence>MVYAGKRADGSLNVYRTHAEVDPVPKKIDKKLESHPDILILSTTCWARVIRDLDVRIRK</sequence>
<organism evidence="1">
    <name type="scientific">Spodoptera frugiperda</name>
    <name type="common">Fall armyworm</name>
    <dbReference type="NCBI Taxonomy" id="7108"/>
    <lineage>
        <taxon>Eukaryota</taxon>
        <taxon>Metazoa</taxon>
        <taxon>Ecdysozoa</taxon>
        <taxon>Arthropoda</taxon>
        <taxon>Hexapoda</taxon>
        <taxon>Insecta</taxon>
        <taxon>Pterygota</taxon>
        <taxon>Neoptera</taxon>
        <taxon>Endopterygota</taxon>
        <taxon>Lepidoptera</taxon>
        <taxon>Glossata</taxon>
        <taxon>Ditrysia</taxon>
        <taxon>Noctuoidea</taxon>
        <taxon>Noctuidae</taxon>
        <taxon>Amphipyrinae</taxon>
        <taxon>Spodoptera</taxon>
    </lineage>
</organism>
<dbReference type="AlphaFoldDB" id="A0A2H1W5P5"/>
<protein>
    <submittedName>
        <fullName evidence="1">SFRICE_001553</fullName>
    </submittedName>
</protein>
<reference evidence="1" key="1">
    <citation type="submission" date="2016-07" db="EMBL/GenBank/DDBJ databases">
        <authorList>
            <person name="Bretaudeau A."/>
        </authorList>
    </citation>
    <scope>NUCLEOTIDE SEQUENCE</scope>
    <source>
        <strain evidence="1">Rice</strain>
        <tissue evidence="1">Whole body</tissue>
    </source>
</reference>
<evidence type="ECO:0000313" key="1">
    <source>
        <dbReference type="EMBL" id="SOQ48409.1"/>
    </source>
</evidence>
<accession>A0A2H1W5P5</accession>
<name>A0A2H1W5P5_SPOFR</name>